<dbReference type="Pfam" id="PF00675">
    <property type="entry name" value="Peptidase_M16"/>
    <property type="match status" value="1"/>
</dbReference>
<dbReference type="Proteomes" id="UP000293433">
    <property type="component" value="Unassembled WGS sequence"/>
</dbReference>
<dbReference type="InterPro" id="IPR001431">
    <property type="entry name" value="Pept_M16_Zn_BS"/>
</dbReference>
<dbReference type="Pfam" id="PF05193">
    <property type="entry name" value="Peptidase_M16_C"/>
    <property type="match status" value="1"/>
</dbReference>
<feature type="domain" description="Peptidase M16 N-terminal" evidence="4">
    <location>
        <begin position="28"/>
        <end position="174"/>
    </location>
</feature>
<dbReference type="InterPro" id="IPR011765">
    <property type="entry name" value="Pept_M16_N"/>
</dbReference>
<evidence type="ECO:0000259" key="4">
    <source>
        <dbReference type="Pfam" id="PF00675"/>
    </source>
</evidence>
<accession>A0A4Q7LD84</accession>
<proteinExistence type="inferred from homology"/>
<keyword evidence="7" id="KW-1185">Reference proteome</keyword>
<evidence type="ECO:0000256" key="2">
    <source>
        <dbReference type="ARBA" id="ARBA00007261"/>
    </source>
</evidence>
<feature type="domain" description="Peptidase M16 C-terminal" evidence="5">
    <location>
        <begin position="181"/>
        <end position="352"/>
    </location>
</feature>
<dbReference type="SUPFAM" id="SSF63411">
    <property type="entry name" value="LuxS/MPP-like metallohydrolase"/>
    <property type="match status" value="2"/>
</dbReference>
<evidence type="ECO:0000259" key="5">
    <source>
        <dbReference type="Pfam" id="PF05193"/>
    </source>
</evidence>
<dbReference type="PROSITE" id="PS00143">
    <property type="entry name" value="INSULINASE"/>
    <property type="match status" value="1"/>
</dbReference>
<name>A0A4Q7LD84_9BURK</name>
<evidence type="ECO:0000313" key="6">
    <source>
        <dbReference type="EMBL" id="RZS52375.1"/>
    </source>
</evidence>
<dbReference type="Gene3D" id="3.30.830.10">
    <property type="entry name" value="Metalloenzyme, LuxS/M16 peptidase-like"/>
    <property type="match status" value="2"/>
</dbReference>
<comment type="cofactor">
    <cofactor evidence="1">
        <name>Zn(2+)</name>
        <dbReference type="ChEBI" id="CHEBI:29105"/>
    </cofactor>
</comment>
<comment type="caution">
    <text evidence="6">The sequence shown here is derived from an EMBL/GenBank/DDBJ whole genome shotgun (WGS) entry which is preliminary data.</text>
</comment>
<dbReference type="PANTHER" id="PTHR11851">
    <property type="entry name" value="METALLOPROTEASE"/>
    <property type="match status" value="1"/>
</dbReference>
<dbReference type="EMBL" id="SGWV01000011">
    <property type="protein sequence ID" value="RZS52375.1"/>
    <property type="molecule type" value="Genomic_DNA"/>
</dbReference>
<evidence type="ECO:0000256" key="1">
    <source>
        <dbReference type="ARBA" id="ARBA00001947"/>
    </source>
</evidence>
<evidence type="ECO:0000256" key="3">
    <source>
        <dbReference type="RuleBase" id="RU004447"/>
    </source>
</evidence>
<dbReference type="PANTHER" id="PTHR11851:SF49">
    <property type="entry name" value="MITOCHONDRIAL-PROCESSING PEPTIDASE SUBUNIT ALPHA"/>
    <property type="match status" value="1"/>
</dbReference>
<dbReference type="GO" id="GO:0006508">
    <property type="term" value="P:proteolysis"/>
    <property type="evidence" value="ECO:0007669"/>
    <property type="project" value="InterPro"/>
</dbReference>
<dbReference type="GO" id="GO:0046872">
    <property type="term" value="F:metal ion binding"/>
    <property type="evidence" value="ECO:0007669"/>
    <property type="project" value="InterPro"/>
</dbReference>
<dbReference type="InterPro" id="IPR007863">
    <property type="entry name" value="Peptidase_M16_C"/>
</dbReference>
<organism evidence="6 7">
    <name type="scientific">Sphaerotilus mobilis</name>
    <dbReference type="NCBI Taxonomy" id="47994"/>
    <lineage>
        <taxon>Bacteria</taxon>
        <taxon>Pseudomonadati</taxon>
        <taxon>Pseudomonadota</taxon>
        <taxon>Betaproteobacteria</taxon>
        <taxon>Burkholderiales</taxon>
        <taxon>Sphaerotilaceae</taxon>
        <taxon>Sphaerotilus</taxon>
    </lineage>
</organism>
<dbReference type="RefSeq" id="WP_130483355.1">
    <property type="nucleotide sequence ID" value="NZ_SGWV01000011.1"/>
</dbReference>
<reference evidence="6 7" key="1">
    <citation type="submission" date="2019-02" db="EMBL/GenBank/DDBJ databases">
        <title>Genomic Encyclopedia of Type Strains, Phase IV (KMG-IV): sequencing the most valuable type-strain genomes for metagenomic binning, comparative biology and taxonomic classification.</title>
        <authorList>
            <person name="Goeker M."/>
        </authorList>
    </citation>
    <scope>NUCLEOTIDE SEQUENCE [LARGE SCALE GENOMIC DNA]</scope>
    <source>
        <strain evidence="6 7">DSM 10617</strain>
    </source>
</reference>
<dbReference type="GO" id="GO:0004222">
    <property type="term" value="F:metalloendopeptidase activity"/>
    <property type="evidence" value="ECO:0007669"/>
    <property type="project" value="InterPro"/>
</dbReference>
<dbReference type="InterPro" id="IPR050361">
    <property type="entry name" value="MPP/UQCRC_Complex"/>
</dbReference>
<gene>
    <name evidence="6" type="ORF">EV685_3568</name>
</gene>
<protein>
    <submittedName>
        <fullName evidence="6">Putative Zn-dependent peptidase</fullName>
    </submittedName>
</protein>
<dbReference type="InterPro" id="IPR011249">
    <property type="entry name" value="Metalloenz_LuxS/M16"/>
</dbReference>
<dbReference type="AlphaFoldDB" id="A0A4Q7LD84"/>
<sequence>MPSTSSNAAHTVQIDDTTVHRLPNGVRAVTIHQPAAAGASVSVFVRSGSQHERATLNGISHVIEHMAFKGTVARNCQQINLDAERLGAEVNAHTDRDHTAYQMRGLAADTHAFIDMLADLVLKPTFPAAELERERQVILHELTDLEDDAYAVAYRLFDGACYGLHPFARPVIGTRRNIERFDRDTLIAHVQARYTGCNLIVAVAGPMPPEEVRAAVAAAFGHLPEGTPNTVEPPTWRGGIRIKRHSGSSQSQLVMGWPAPALATQDATAQVAAAVFGEGMSSPLLDELRERRGLAYHVSANADPLELGSQFVIEAATGSDQLAEFLAETMRLLRLQATRIEPVDLERARKQLVVRQLHALERPLRRLEDAAIDLFVLGRVRSAADTRAAIEAVDAEAVRACFAGLLAQPVALAVTGKVPTGLRERCEALFSA</sequence>
<dbReference type="OrthoDB" id="9811314at2"/>
<evidence type="ECO:0000313" key="7">
    <source>
        <dbReference type="Proteomes" id="UP000293433"/>
    </source>
</evidence>
<comment type="similarity">
    <text evidence="2 3">Belongs to the peptidase M16 family.</text>
</comment>